<organism evidence="1 2">
    <name type="scientific">Trametes sanguinea</name>
    <dbReference type="NCBI Taxonomy" id="158606"/>
    <lineage>
        <taxon>Eukaryota</taxon>
        <taxon>Fungi</taxon>
        <taxon>Dikarya</taxon>
        <taxon>Basidiomycota</taxon>
        <taxon>Agaricomycotina</taxon>
        <taxon>Agaricomycetes</taxon>
        <taxon>Polyporales</taxon>
        <taxon>Polyporaceae</taxon>
        <taxon>Trametes</taxon>
    </lineage>
</organism>
<reference evidence="1" key="1">
    <citation type="submission" date="2022-08" db="EMBL/GenBank/DDBJ databases">
        <title>Genome Sequence of Pycnoporus sanguineus.</title>
        <authorList>
            <person name="Buettner E."/>
        </authorList>
    </citation>
    <scope>NUCLEOTIDE SEQUENCE</scope>
    <source>
        <strain evidence="1">CG-C14</strain>
    </source>
</reference>
<protein>
    <submittedName>
        <fullName evidence="1">Uncharacterized protein</fullName>
    </submittedName>
</protein>
<gene>
    <name evidence="1" type="ORF">NUW54_g11376</name>
</gene>
<proteinExistence type="predicted"/>
<keyword evidence="2" id="KW-1185">Reference proteome</keyword>
<dbReference type="Proteomes" id="UP001144978">
    <property type="component" value="Unassembled WGS sequence"/>
</dbReference>
<name>A0ACC1NFF2_9APHY</name>
<evidence type="ECO:0000313" key="2">
    <source>
        <dbReference type="Proteomes" id="UP001144978"/>
    </source>
</evidence>
<evidence type="ECO:0000313" key="1">
    <source>
        <dbReference type="EMBL" id="KAJ2977789.1"/>
    </source>
</evidence>
<sequence length="389" mass="43549">MNSTVTQAADQVTPYGYTPTKSVCIALVVLFGITSAAKRYAIPALHAAQAIRYRLWWLLPTAVLGGLVELVGWIGRLWSSLNPPAIDPYLIQVVATIVAPTPFIAANFMILGHIIKQLGSQYSRLSARWYAIVFVACDFGALVAQALGGAQAANAVQNNKDPDTGGHIMLGGIAFQLIAICVYALLALEFLLRYRYDKPFKRGGVRLPKSSNRLDRRTQLMLFALFMMWIFLFIRSVYRTIELSNGWTGRIITTERYFNILDGAMIVLAMFTLNFFHPGILLGNAEQWTSLEMNATRSEIHVDTFGLEERQPKGDPEPEWKGRHLSHANPCDDSAIQEVLVTFLRECVQDRSYSLVLQSWFPLNVTVQLEVTPLERFPGMSGHPLVRRS</sequence>
<accession>A0ACC1NFF2</accession>
<dbReference type="EMBL" id="JANSHE010004416">
    <property type="protein sequence ID" value="KAJ2977789.1"/>
    <property type="molecule type" value="Genomic_DNA"/>
</dbReference>
<comment type="caution">
    <text evidence="1">The sequence shown here is derived from an EMBL/GenBank/DDBJ whole genome shotgun (WGS) entry which is preliminary data.</text>
</comment>